<reference evidence="4 5" key="1">
    <citation type="submission" date="2018-07" db="EMBL/GenBank/DDBJ databases">
        <title>Genome sequencing of oomycete isolates from Chile give support for New Zealand origin for Phytophthora kernoviae and make available the first Nothophytophthora sp. genome.</title>
        <authorList>
            <person name="Studholme D.J."/>
            <person name="Sanfuentes E."/>
            <person name="Panda P."/>
            <person name="Hill R."/>
            <person name="Sambles C."/>
            <person name="Grant M."/>
            <person name="Williams N.M."/>
            <person name="Mcdougal R.L."/>
        </authorList>
    </citation>
    <scope>NUCLEOTIDE SEQUENCE [LARGE SCALE GENOMIC DNA]</scope>
    <source>
        <strain evidence="2">Chile6</strain>
        <strain evidence="3">Chile7</strain>
    </source>
</reference>
<evidence type="ECO:0000256" key="1">
    <source>
        <dbReference type="SAM" id="MobiDB-lite"/>
    </source>
</evidence>
<feature type="region of interest" description="Disordered" evidence="1">
    <location>
        <begin position="78"/>
        <end position="110"/>
    </location>
</feature>
<dbReference type="OrthoDB" id="122729at2759"/>
<dbReference type="AlphaFoldDB" id="A0A3F2RF20"/>
<dbReference type="Proteomes" id="UP000284657">
    <property type="component" value="Unassembled WGS sequence"/>
</dbReference>
<gene>
    <name evidence="3" type="ORF">BBJ29_009099</name>
    <name evidence="2" type="ORF">BBP00_00008557</name>
</gene>
<accession>A0A3F2RF20</accession>
<sequence>MLDTNSSGLRPLRHDAETFRVAEELIMLSNHAVAAPPTSLPLEQKPTLVTDSPSNISGFFEHTPNENALSKVEVQTRAQQRNRRTSAQILTQSKAKVRPSRGAAHKSSHLDSIKQEYRQVAPEHSAQDIINSRCDISHSELLKEHRVRFRRVRRRCNLEQRTKNREYLARFHVQGIPLVQHLEALTHWR</sequence>
<evidence type="ECO:0000313" key="2">
    <source>
        <dbReference type="EMBL" id="RLN55310.1"/>
    </source>
</evidence>
<feature type="compositionally biased region" description="Basic residues" evidence="1">
    <location>
        <begin position="95"/>
        <end position="107"/>
    </location>
</feature>
<comment type="caution">
    <text evidence="2">The sequence shown here is derived from an EMBL/GenBank/DDBJ whole genome shotgun (WGS) entry which is preliminary data.</text>
</comment>
<evidence type="ECO:0000313" key="4">
    <source>
        <dbReference type="Proteomes" id="UP000277300"/>
    </source>
</evidence>
<evidence type="ECO:0000313" key="3">
    <source>
        <dbReference type="EMBL" id="RLN70061.1"/>
    </source>
</evidence>
<protein>
    <submittedName>
        <fullName evidence="2">Uncharacterized protein</fullName>
    </submittedName>
</protein>
<evidence type="ECO:0000313" key="5">
    <source>
        <dbReference type="Proteomes" id="UP000284657"/>
    </source>
</evidence>
<dbReference type="Proteomes" id="UP000277300">
    <property type="component" value="Unassembled WGS sequence"/>
</dbReference>
<organism evidence="2 4">
    <name type="scientific">Phytophthora kernoviae</name>
    <dbReference type="NCBI Taxonomy" id="325452"/>
    <lineage>
        <taxon>Eukaryota</taxon>
        <taxon>Sar</taxon>
        <taxon>Stramenopiles</taxon>
        <taxon>Oomycota</taxon>
        <taxon>Peronosporomycetes</taxon>
        <taxon>Peronosporales</taxon>
        <taxon>Peronosporaceae</taxon>
        <taxon>Phytophthora</taxon>
    </lineage>
</organism>
<dbReference type="EMBL" id="MBDO02000442">
    <property type="protein sequence ID" value="RLN55310.1"/>
    <property type="molecule type" value="Genomic_DNA"/>
</dbReference>
<feature type="compositionally biased region" description="Polar residues" evidence="1">
    <location>
        <begin position="85"/>
        <end position="94"/>
    </location>
</feature>
<name>A0A3F2RF20_9STRA</name>
<proteinExistence type="predicted"/>
<dbReference type="EMBL" id="MBAD02000306">
    <property type="protein sequence ID" value="RLN70061.1"/>
    <property type="molecule type" value="Genomic_DNA"/>
</dbReference>